<organism evidence="9 10">
    <name type="scientific">Corynebacterium falsenii</name>
    <dbReference type="NCBI Taxonomy" id="108486"/>
    <lineage>
        <taxon>Bacteria</taxon>
        <taxon>Bacillati</taxon>
        <taxon>Actinomycetota</taxon>
        <taxon>Actinomycetes</taxon>
        <taxon>Mycobacteriales</taxon>
        <taxon>Corynebacteriaceae</taxon>
        <taxon>Corynebacterium</taxon>
    </lineage>
</organism>
<dbReference type="Gene3D" id="2.170.190.11">
    <property type="entry name" value="Molybdopterin biosynthesis moea protein, domain 3"/>
    <property type="match status" value="1"/>
</dbReference>
<evidence type="ECO:0000259" key="8">
    <source>
        <dbReference type="SMART" id="SM00852"/>
    </source>
</evidence>
<keyword evidence="10" id="KW-1185">Reference proteome</keyword>
<dbReference type="Gene3D" id="2.40.340.10">
    <property type="entry name" value="MoeA, C-terminal, domain IV"/>
    <property type="match status" value="1"/>
</dbReference>
<dbReference type="Pfam" id="PF00994">
    <property type="entry name" value="MoCF_biosynth"/>
    <property type="match status" value="1"/>
</dbReference>
<dbReference type="Pfam" id="PF03454">
    <property type="entry name" value="MoeA_C"/>
    <property type="match status" value="1"/>
</dbReference>
<feature type="domain" description="MoaB/Mog" evidence="8">
    <location>
        <begin position="184"/>
        <end position="319"/>
    </location>
</feature>
<dbReference type="SMART" id="SM00852">
    <property type="entry name" value="MoCF_biosynth"/>
    <property type="match status" value="1"/>
</dbReference>
<evidence type="ECO:0000256" key="7">
    <source>
        <dbReference type="RuleBase" id="RU365090"/>
    </source>
</evidence>
<dbReference type="EMBL" id="QXJK01000001">
    <property type="protein sequence ID" value="RIX36887.1"/>
    <property type="molecule type" value="Genomic_DNA"/>
</dbReference>
<sequence length="395" mass="41136">MSHTRTPEEHLAEVSRTLREVCPRPVVNLPALNAVGRTLATAVAAPQDSPAFDNSQMDGYALSAEQLSGGVFPVGPTIAAGADPSRLYPDAISTHLAPIMTGARIPAGTAAIVPVERCDPPEFVTDGNVRVPATDRGQFIRRAGSDLAKGAELFPAGHRVNARTVGAAALLGVQDLPVLRPARVVICTGGEEIGGTGAAQIPDANGPMLAALCDRHHIEVAAHISTSDSPEALEAALTSAISEYRPDAIISSGGISHGKFEVVRQVLEPHGGWFGHVSQQPGGPQGLATFRDTPVICLPGNPVSTAVSFRLFVAPTLGEAQPPFTTIAGEDVQGIAGRECFVRGGVENEEGTLRSRPIGGRGSHLLAQSAVATVLLRIPADTLVREGESVETYWL</sequence>
<dbReference type="AlphaFoldDB" id="A0A418QA43"/>
<keyword evidence="7" id="KW-0479">Metal-binding</keyword>
<protein>
    <recommendedName>
        <fullName evidence="7">Molybdopterin molybdenumtransferase</fullName>
        <ecNumber evidence="7">2.10.1.1</ecNumber>
    </recommendedName>
</protein>
<dbReference type="PANTHER" id="PTHR10192">
    <property type="entry name" value="MOLYBDOPTERIN BIOSYNTHESIS PROTEIN"/>
    <property type="match status" value="1"/>
</dbReference>
<comment type="pathway">
    <text evidence="2 7">Cofactor biosynthesis; molybdopterin biosynthesis.</text>
</comment>
<dbReference type="Gene3D" id="3.40.980.10">
    <property type="entry name" value="MoaB/Mog-like domain"/>
    <property type="match status" value="1"/>
</dbReference>
<comment type="function">
    <text evidence="1 7">Catalyzes the insertion of molybdate into adenylated molybdopterin with the concomitant release of AMP.</text>
</comment>
<evidence type="ECO:0000256" key="3">
    <source>
        <dbReference type="ARBA" id="ARBA00010763"/>
    </source>
</evidence>
<evidence type="ECO:0000256" key="1">
    <source>
        <dbReference type="ARBA" id="ARBA00002901"/>
    </source>
</evidence>
<comment type="catalytic activity">
    <reaction evidence="6">
        <text>adenylyl-molybdopterin + molybdate = Mo-molybdopterin + AMP + H(+)</text>
        <dbReference type="Rhea" id="RHEA:35047"/>
        <dbReference type="ChEBI" id="CHEBI:15378"/>
        <dbReference type="ChEBI" id="CHEBI:36264"/>
        <dbReference type="ChEBI" id="CHEBI:62727"/>
        <dbReference type="ChEBI" id="CHEBI:71302"/>
        <dbReference type="ChEBI" id="CHEBI:456215"/>
        <dbReference type="EC" id="2.10.1.1"/>
    </reaction>
</comment>
<dbReference type="Proteomes" id="UP000285278">
    <property type="component" value="Unassembled WGS sequence"/>
</dbReference>
<evidence type="ECO:0000256" key="2">
    <source>
        <dbReference type="ARBA" id="ARBA00005046"/>
    </source>
</evidence>
<comment type="similarity">
    <text evidence="3 7">Belongs to the MoeA family.</text>
</comment>
<dbReference type="EC" id="2.10.1.1" evidence="7"/>
<dbReference type="SUPFAM" id="SSF53218">
    <property type="entry name" value="Molybdenum cofactor biosynthesis proteins"/>
    <property type="match status" value="1"/>
</dbReference>
<comment type="cofactor">
    <cofactor evidence="7">
        <name>Mg(2+)</name>
        <dbReference type="ChEBI" id="CHEBI:18420"/>
    </cofactor>
</comment>
<dbReference type="PANTHER" id="PTHR10192:SF5">
    <property type="entry name" value="GEPHYRIN"/>
    <property type="match status" value="1"/>
</dbReference>
<dbReference type="InterPro" id="IPR036135">
    <property type="entry name" value="MoeA_linker/N_sf"/>
</dbReference>
<dbReference type="InterPro" id="IPR005110">
    <property type="entry name" value="MoeA_linker/N"/>
</dbReference>
<evidence type="ECO:0000256" key="5">
    <source>
        <dbReference type="ARBA" id="ARBA00023150"/>
    </source>
</evidence>
<comment type="caution">
    <text evidence="9">The sequence shown here is derived from an EMBL/GenBank/DDBJ whole genome shotgun (WGS) entry which is preliminary data.</text>
</comment>
<dbReference type="InterPro" id="IPR036688">
    <property type="entry name" value="MoeA_C_domain_IV_sf"/>
</dbReference>
<dbReference type="InterPro" id="IPR038987">
    <property type="entry name" value="MoeA-like"/>
</dbReference>
<dbReference type="STRING" id="1451189.CFAL_10080"/>
<dbReference type="Gene3D" id="3.90.105.10">
    <property type="entry name" value="Molybdopterin biosynthesis moea protein, domain 2"/>
    <property type="match status" value="1"/>
</dbReference>
<dbReference type="OrthoDB" id="9804758at2"/>
<dbReference type="InterPro" id="IPR036425">
    <property type="entry name" value="MoaB/Mog-like_dom_sf"/>
</dbReference>
<dbReference type="InterPro" id="IPR001453">
    <property type="entry name" value="MoaB/Mog_dom"/>
</dbReference>
<gene>
    <name evidence="9" type="ORF">D3M95_01405</name>
</gene>
<keyword evidence="4 7" id="KW-0500">Molybdenum</keyword>
<evidence type="ECO:0000256" key="6">
    <source>
        <dbReference type="ARBA" id="ARBA00047317"/>
    </source>
</evidence>
<dbReference type="RefSeq" id="WP_119664182.1">
    <property type="nucleotide sequence ID" value="NZ_QXJK01000001.1"/>
</dbReference>
<dbReference type="CDD" id="cd00887">
    <property type="entry name" value="MoeA"/>
    <property type="match status" value="1"/>
</dbReference>
<reference evidence="9 10" key="1">
    <citation type="submission" date="2018-09" db="EMBL/GenBank/DDBJ databases">
        <title>Optimization and identification of Corynebacterium falsenii FN1-14 from fish paste.</title>
        <authorList>
            <person name="Daroonpunt R."/>
            <person name="Tanasupawat S."/>
        </authorList>
    </citation>
    <scope>NUCLEOTIDE SEQUENCE [LARGE SCALE GENOMIC DNA]</scope>
    <source>
        <strain evidence="9 10">FN1-14</strain>
    </source>
</reference>
<keyword evidence="7 9" id="KW-0808">Transferase</keyword>
<dbReference type="SUPFAM" id="SSF63882">
    <property type="entry name" value="MoeA N-terminal region -like"/>
    <property type="match status" value="1"/>
</dbReference>
<evidence type="ECO:0000313" key="10">
    <source>
        <dbReference type="Proteomes" id="UP000285278"/>
    </source>
</evidence>
<proteinExistence type="inferred from homology"/>
<dbReference type="GO" id="GO:0006777">
    <property type="term" value="P:Mo-molybdopterin cofactor biosynthetic process"/>
    <property type="evidence" value="ECO:0007669"/>
    <property type="project" value="UniProtKB-UniRule"/>
</dbReference>
<name>A0A418QA43_9CORY</name>
<evidence type="ECO:0000256" key="4">
    <source>
        <dbReference type="ARBA" id="ARBA00022505"/>
    </source>
</evidence>
<dbReference type="GO" id="GO:0005829">
    <property type="term" value="C:cytosol"/>
    <property type="evidence" value="ECO:0007669"/>
    <property type="project" value="TreeGrafter"/>
</dbReference>
<dbReference type="Pfam" id="PF03453">
    <property type="entry name" value="MoeA_N"/>
    <property type="match status" value="1"/>
</dbReference>
<dbReference type="GO" id="GO:0061599">
    <property type="term" value="F:molybdopterin molybdotransferase activity"/>
    <property type="evidence" value="ECO:0007669"/>
    <property type="project" value="UniProtKB-UniRule"/>
</dbReference>
<dbReference type="SUPFAM" id="SSF63867">
    <property type="entry name" value="MoeA C-terminal domain-like"/>
    <property type="match status" value="1"/>
</dbReference>
<dbReference type="GO" id="GO:0046872">
    <property type="term" value="F:metal ion binding"/>
    <property type="evidence" value="ECO:0007669"/>
    <property type="project" value="UniProtKB-UniRule"/>
</dbReference>
<evidence type="ECO:0000313" key="9">
    <source>
        <dbReference type="EMBL" id="RIX36887.1"/>
    </source>
</evidence>
<dbReference type="UniPathway" id="UPA00344"/>
<accession>A0A418QA43</accession>
<keyword evidence="7" id="KW-0460">Magnesium</keyword>
<keyword evidence="5 7" id="KW-0501">Molybdenum cofactor biosynthesis</keyword>
<dbReference type="InterPro" id="IPR005111">
    <property type="entry name" value="MoeA_C_domain_IV"/>
</dbReference>